<sequence>MVTTSWFVYLIECAGGSIYTGIAIDVDARYAAHASGKGAKYTRAHPPQRLLARFPYPDRSAASKAEYRIRRLSPKAKRALAAQA</sequence>
<dbReference type="PROSITE" id="PS50164">
    <property type="entry name" value="GIY_YIG"/>
    <property type="match status" value="1"/>
</dbReference>
<evidence type="ECO:0000259" key="2">
    <source>
        <dbReference type="PROSITE" id="PS50164"/>
    </source>
</evidence>
<comment type="similarity">
    <text evidence="1">Belongs to the UPF0213 family.</text>
</comment>
<proteinExistence type="inferred from homology"/>
<organism evidence="3 4">
    <name type="scientific">Tahibacter soli</name>
    <dbReference type="NCBI Taxonomy" id="2983605"/>
    <lineage>
        <taxon>Bacteria</taxon>
        <taxon>Pseudomonadati</taxon>
        <taxon>Pseudomonadota</taxon>
        <taxon>Gammaproteobacteria</taxon>
        <taxon>Lysobacterales</taxon>
        <taxon>Rhodanobacteraceae</taxon>
        <taxon>Tahibacter</taxon>
    </lineage>
</organism>
<dbReference type="PANTHER" id="PTHR34477:SF1">
    <property type="entry name" value="UPF0213 PROTEIN YHBQ"/>
    <property type="match status" value="1"/>
</dbReference>
<dbReference type="SUPFAM" id="SSF82771">
    <property type="entry name" value="GIY-YIG endonuclease"/>
    <property type="match status" value="1"/>
</dbReference>
<dbReference type="RefSeq" id="WP_263545121.1">
    <property type="nucleotide sequence ID" value="NZ_JAOVZO020000003.1"/>
</dbReference>
<dbReference type="InterPro" id="IPR035901">
    <property type="entry name" value="GIY-YIG_endonuc_sf"/>
</dbReference>
<dbReference type="Gene3D" id="3.40.1440.10">
    <property type="entry name" value="GIY-YIG endonuclease"/>
    <property type="match status" value="1"/>
</dbReference>
<evidence type="ECO:0000313" key="3">
    <source>
        <dbReference type="EMBL" id="MDC8011795.1"/>
    </source>
</evidence>
<dbReference type="PANTHER" id="PTHR34477">
    <property type="entry name" value="UPF0213 PROTEIN YHBQ"/>
    <property type="match status" value="1"/>
</dbReference>
<dbReference type="CDD" id="cd10456">
    <property type="entry name" value="GIY-YIG_UPF0213"/>
    <property type="match status" value="1"/>
</dbReference>
<dbReference type="Pfam" id="PF01541">
    <property type="entry name" value="GIY-YIG"/>
    <property type="match status" value="1"/>
</dbReference>
<gene>
    <name evidence="3" type="ORF">OD750_004465</name>
</gene>
<name>A0A9X3YIL9_9GAMM</name>
<dbReference type="Proteomes" id="UP001139971">
    <property type="component" value="Unassembled WGS sequence"/>
</dbReference>
<feature type="domain" description="GIY-YIG" evidence="2">
    <location>
        <begin position="4"/>
        <end position="79"/>
    </location>
</feature>
<dbReference type="AlphaFoldDB" id="A0A9X3YIL9"/>
<dbReference type="InterPro" id="IPR050190">
    <property type="entry name" value="UPF0213_domain"/>
</dbReference>
<dbReference type="InterPro" id="IPR000305">
    <property type="entry name" value="GIY-YIG_endonuc"/>
</dbReference>
<evidence type="ECO:0000256" key="1">
    <source>
        <dbReference type="ARBA" id="ARBA00007435"/>
    </source>
</evidence>
<comment type="caution">
    <text evidence="3">The sequence shown here is derived from an EMBL/GenBank/DDBJ whole genome shotgun (WGS) entry which is preliminary data.</text>
</comment>
<reference evidence="3" key="1">
    <citation type="submission" date="2023-02" db="EMBL/GenBank/DDBJ databases">
        <title>Tahibacter soli sp. nov. isolated from soil.</title>
        <authorList>
            <person name="Baek J.H."/>
            <person name="Lee J.K."/>
            <person name="Choi D.G."/>
            <person name="Jeon C.O."/>
        </authorList>
    </citation>
    <scope>NUCLEOTIDE SEQUENCE</scope>
    <source>
        <strain evidence="3">BL</strain>
    </source>
</reference>
<keyword evidence="4" id="KW-1185">Reference proteome</keyword>
<evidence type="ECO:0000313" key="4">
    <source>
        <dbReference type="Proteomes" id="UP001139971"/>
    </source>
</evidence>
<accession>A0A9X3YIL9</accession>
<protein>
    <submittedName>
        <fullName evidence="3">GIY-YIG nuclease family protein</fullName>
    </submittedName>
</protein>
<dbReference type="EMBL" id="JAOVZO020000003">
    <property type="protein sequence ID" value="MDC8011795.1"/>
    <property type="molecule type" value="Genomic_DNA"/>
</dbReference>